<dbReference type="Proteomes" id="UP000176339">
    <property type="component" value="Unassembled WGS sequence"/>
</dbReference>
<accession>A0A1F5NZG5</accession>
<keyword evidence="1" id="KW-1133">Transmembrane helix</keyword>
<organism evidence="3 4">
    <name type="scientific">Candidatus Doudnabacteria bacterium RIFCSPHIGHO2_01_FULL_49_9</name>
    <dbReference type="NCBI Taxonomy" id="1817827"/>
    <lineage>
        <taxon>Bacteria</taxon>
        <taxon>Candidatus Doudnaibacteriota</taxon>
    </lineage>
</organism>
<dbReference type="AlphaFoldDB" id="A0A1F5NZG5"/>
<reference evidence="3 4" key="1">
    <citation type="journal article" date="2016" name="Nat. Commun.">
        <title>Thousands of microbial genomes shed light on interconnected biogeochemical processes in an aquifer system.</title>
        <authorList>
            <person name="Anantharaman K."/>
            <person name="Brown C.T."/>
            <person name="Hug L.A."/>
            <person name="Sharon I."/>
            <person name="Castelle C.J."/>
            <person name="Probst A.J."/>
            <person name="Thomas B.C."/>
            <person name="Singh A."/>
            <person name="Wilkins M.J."/>
            <person name="Karaoz U."/>
            <person name="Brodie E.L."/>
            <person name="Williams K.H."/>
            <person name="Hubbard S.S."/>
            <person name="Banfield J.F."/>
        </authorList>
    </citation>
    <scope>NUCLEOTIDE SEQUENCE [LARGE SCALE GENOMIC DNA]</scope>
</reference>
<protein>
    <recommendedName>
        <fullName evidence="2">LiaI-LiaF-like transmembrane region domain-containing protein</fullName>
    </recommendedName>
</protein>
<dbReference type="Pfam" id="PF18917">
    <property type="entry name" value="LiaI-LiaF-like_TM1"/>
    <property type="match status" value="1"/>
</dbReference>
<sequence length="66" mass="7035">MEHGEMMKCGACGCAHHKAFPVLVVLFGLTFLLHALGYLTEGFVAVTWPVLVLAAGALKLGRCKCC</sequence>
<feature type="transmembrane region" description="Helical" evidence="1">
    <location>
        <begin position="43"/>
        <end position="61"/>
    </location>
</feature>
<evidence type="ECO:0000313" key="4">
    <source>
        <dbReference type="Proteomes" id="UP000176339"/>
    </source>
</evidence>
<comment type="caution">
    <text evidence="3">The sequence shown here is derived from an EMBL/GenBank/DDBJ whole genome shotgun (WGS) entry which is preliminary data.</text>
</comment>
<feature type="domain" description="LiaI-LiaF-like transmembrane region" evidence="2">
    <location>
        <begin position="20"/>
        <end position="59"/>
    </location>
</feature>
<name>A0A1F5NZG5_9BACT</name>
<evidence type="ECO:0000259" key="2">
    <source>
        <dbReference type="Pfam" id="PF18917"/>
    </source>
</evidence>
<evidence type="ECO:0000313" key="3">
    <source>
        <dbReference type="EMBL" id="OGE83017.1"/>
    </source>
</evidence>
<evidence type="ECO:0000256" key="1">
    <source>
        <dbReference type="SAM" id="Phobius"/>
    </source>
</evidence>
<keyword evidence="1" id="KW-0812">Transmembrane</keyword>
<feature type="transmembrane region" description="Helical" evidence="1">
    <location>
        <begin position="20"/>
        <end position="37"/>
    </location>
</feature>
<keyword evidence="1" id="KW-0472">Membrane</keyword>
<dbReference type="InterPro" id="IPR043726">
    <property type="entry name" value="LiaI-LiaF-like_TM1"/>
</dbReference>
<gene>
    <name evidence="3" type="ORF">A2846_01770</name>
</gene>
<proteinExistence type="predicted"/>
<dbReference type="EMBL" id="MFEN01000056">
    <property type="protein sequence ID" value="OGE83017.1"/>
    <property type="molecule type" value="Genomic_DNA"/>
</dbReference>